<protein>
    <submittedName>
        <fullName evidence="2">Uncharacterized protein</fullName>
    </submittedName>
</protein>
<feature type="region of interest" description="Disordered" evidence="1">
    <location>
        <begin position="1"/>
        <end position="41"/>
    </location>
</feature>
<proteinExistence type="predicted"/>
<gene>
    <name evidence="2" type="ORF">BU26DRAFT_514740</name>
</gene>
<dbReference type="AlphaFoldDB" id="A0A6A6IZ73"/>
<evidence type="ECO:0000313" key="3">
    <source>
        <dbReference type="Proteomes" id="UP000800094"/>
    </source>
</evidence>
<dbReference type="EMBL" id="ML987190">
    <property type="protein sequence ID" value="KAF2254910.1"/>
    <property type="molecule type" value="Genomic_DNA"/>
</dbReference>
<dbReference type="RefSeq" id="XP_033689914.1">
    <property type="nucleotide sequence ID" value="XM_033827904.1"/>
</dbReference>
<feature type="compositionally biased region" description="Polar residues" evidence="1">
    <location>
        <begin position="19"/>
        <end position="39"/>
    </location>
</feature>
<dbReference type="GeneID" id="54581234"/>
<accession>A0A6A6IZ73</accession>
<evidence type="ECO:0000313" key="2">
    <source>
        <dbReference type="EMBL" id="KAF2254910.1"/>
    </source>
</evidence>
<dbReference type="Proteomes" id="UP000800094">
    <property type="component" value="Unassembled WGS sequence"/>
</dbReference>
<sequence>MPSNIKPHSQGPRPPATPIVSSTHGVETDSSPVSQSRTALRQRCAASAPRLRTLGVIQGPFFPALVGAIGP</sequence>
<evidence type="ECO:0000256" key="1">
    <source>
        <dbReference type="SAM" id="MobiDB-lite"/>
    </source>
</evidence>
<reference evidence="2" key="1">
    <citation type="journal article" date="2020" name="Stud. Mycol.">
        <title>101 Dothideomycetes genomes: a test case for predicting lifestyles and emergence of pathogens.</title>
        <authorList>
            <person name="Haridas S."/>
            <person name="Albert R."/>
            <person name="Binder M."/>
            <person name="Bloem J."/>
            <person name="Labutti K."/>
            <person name="Salamov A."/>
            <person name="Andreopoulos B."/>
            <person name="Baker S."/>
            <person name="Barry K."/>
            <person name="Bills G."/>
            <person name="Bluhm B."/>
            <person name="Cannon C."/>
            <person name="Castanera R."/>
            <person name="Culley D."/>
            <person name="Daum C."/>
            <person name="Ezra D."/>
            <person name="Gonzalez J."/>
            <person name="Henrissat B."/>
            <person name="Kuo A."/>
            <person name="Liang C."/>
            <person name="Lipzen A."/>
            <person name="Lutzoni F."/>
            <person name="Magnuson J."/>
            <person name="Mondo S."/>
            <person name="Nolan M."/>
            <person name="Ohm R."/>
            <person name="Pangilinan J."/>
            <person name="Park H.-J."/>
            <person name="Ramirez L."/>
            <person name="Alfaro M."/>
            <person name="Sun H."/>
            <person name="Tritt A."/>
            <person name="Yoshinaga Y."/>
            <person name="Zwiers L.-H."/>
            <person name="Turgeon B."/>
            <person name="Goodwin S."/>
            <person name="Spatafora J."/>
            <person name="Crous P."/>
            <person name="Grigoriev I."/>
        </authorList>
    </citation>
    <scope>NUCLEOTIDE SEQUENCE</scope>
    <source>
        <strain evidence="2">CBS 122368</strain>
    </source>
</reference>
<organism evidence="2 3">
    <name type="scientific">Trematosphaeria pertusa</name>
    <dbReference type="NCBI Taxonomy" id="390896"/>
    <lineage>
        <taxon>Eukaryota</taxon>
        <taxon>Fungi</taxon>
        <taxon>Dikarya</taxon>
        <taxon>Ascomycota</taxon>
        <taxon>Pezizomycotina</taxon>
        <taxon>Dothideomycetes</taxon>
        <taxon>Pleosporomycetidae</taxon>
        <taxon>Pleosporales</taxon>
        <taxon>Massarineae</taxon>
        <taxon>Trematosphaeriaceae</taxon>
        <taxon>Trematosphaeria</taxon>
    </lineage>
</organism>
<name>A0A6A6IZ73_9PLEO</name>
<keyword evidence="3" id="KW-1185">Reference proteome</keyword>